<reference evidence="2 3" key="1">
    <citation type="submission" date="2020-01" db="EMBL/GenBank/DDBJ databases">
        <title>Dynamics of blaIMP-6 dissemination in carbapenem resistant Enterobacteriacea isolated from regional surveillance in Osaka, Japan.</title>
        <authorList>
            <person name="Abe R."/>
            <person name="Akeda Y."/>
            <person name="Sugawara Y."/>
            <person name="Yamamoto N."/>
            <person name="Tomono K."/>
            <person name="Takeuchi D."/>
            <person name="Kawahara R."/>
            <person name="Hamada S."/>
        </authorList>
    </citation>
    <scope>NUCLEOTIDE SEQUENCE [LARGE SCALE GENOMIC DNA]</scope>
    <source>
        <strain evidence="2 3">E300</strain>
    </source>
</reference>
<sequence length="48" mass="5525">MIRLSYGRMVWMALPYTLVLTVAGLLCVEFTLAPVTEWFMQMGWIATL</sequence>
<keyword evidence="1" id="KW-1133">Transmembrane helix</keyword>
<dbReference type="Proteomes" id="UP000467488">
    <property type="component" value="Chromosome"/>
</dbReference>
<name>A0A8S0FXB2_ECOLX</name>
<feature type="transmembrane region" description="Helical" evidence="1">
    <location>
        <begin position="12"/>
        <end position="33"/>
    </location>
</feature>
<dbReference type="InterPro" id="IPR004671">
    <property type="entry name" value="Na+/H+_antiporter_NhaB"/>
</dbReference>
<accession>A0A8S0FXB2</accession>
<dbReference type="EMBL" id="AP022360">
    <property type="protein sequence ID" value="BBU84519.1"/>
    <property type="molecule type" value="Genomic_DNA"/>
</dbReference>
<protein>
    <recommendedName>
        <fullName evidence="4">Na(+)/H(+) antiporter NhaB</fullName>
    </recommendedName>
</protein>
<dbReference type="GO" id="GO:0016020">
    <property type="term" value="C:membrane"/>
    <property type="evidence" value="ECO:0007669"/>
    <property type="project" value="InterPro"/>
</dbReference>
<evidence type="ECO:0000256" key="1">
    <source>
        <dbReference type="SAM" id="Phobius"/>
    </source>
</evidence>
<dbReference type="AlphaFoldDB" id="A0A8S0FXB2"/>
<proteinExistence type="predicted"/>
<evidence type="ECO:0000313" key="3">
    <source>
        <dbReference type="Proteomes" id="UP000467488"/>
    </source>
</evidence>
<dbReference type="Pfam" id="PF06450">
    <property type="entry name" value="NhaB"/>
    <property type="match status" value="1"/>
</dbReference>
<keyword evidence="1" id="KW-0812">Transmembrane</keyword>
<evidence type="ECO:0000313" key="2">
    <source>
        <dbReference type="EMBL" id="BBU84519.1"/>
    </source>
</evidence>
<gene>
    <name evidence="2" type="ORF">EIMP300_59190</name>
</gene>
<keyword evidence="1" id="KW-0472">Membrane</keyword>
<organism evidence="2 3">
    <name type="scientific">Escherichia coli</name>
    <dbReference type="NCBI Taxonomy" id="562"/>
    <lineage>
        <taxon>Bacteria</taxon>
        <taxon>Pseudomonadati</taxon>
        <taxon>Pseudomonadota</taxon>
        <taxon>Gammaproteobacteria</taxon>
        <taxon>Enterobacterales</taxon>
        <taxon>Enterobacteriaceae</taxon>
        <taxon>Escherichia</taxon>
    </lineage>
</organism>
<dbReference type="GO" id="GO:0015385">
    <property type="term" value="F:sodium:proton antiporter activity"/>
    <property type="evidence" value="ECO:0007669"/>
    <property type="project" value="InterPro"/>
</dbReference>
<evidence type="ECO:0008006" key="4">
    <source>
        <dbReference type="Google" id="ProtNLM"/>
    </source>
</evidence>